<name>A0ABR8CY95_9NOST</name>
<feature type="transmembrane region" description="Helical" evidence="1">
    <location>
        <begin position="172"/>
        <end position="191"/>
    </location>
</feature>
<accession>A0ABR8CY95</accession>
<organism evidence="2 3">
    <name type="scientific">Anabaena azotica FACHB-119</name>
    <dbReference type="NCBI Taxonomy" id="947527"/>
    <lineage>
        <taxon>Bacteria</taxon>
        <taxon>Bacillati</taxon>
        <taxon>Cyanobacteriota</taxon>
        <taxon>Cyanophyceae</taxon>
        <taxon>Nostocales</taxon>
        <taxon>Nostocaceae</taxon>
        <taxon>Anabaena</taxon>
        <taxon>Anabaena azotica</taxon>
    </lineage>
</organism>
<keyword evidence="1" id="KW-0472">Membrane</keyword>
<evidence type="ECO:0000313" key="3">
    <source>
        <dbReference type="Proteomes" id="UP000661112"/>
    </source>
</evidence>
<comment type="caution">
    <text evidence="2">The sequence shown here is derived from an EMBL/GenBank/DDBJ whole genome shotgun (WGS) entry which is preliminary data.</text>
</comment>
<keyword evidence="3" id="KW-1185">Reference proteome</keyword>
<evidence type="ECO:0000313" key="2">
    <source>
        <dbReference type="EMBL" id="MBD2499057.1"/>
    </source>
</evidence>
<proteinExistence type="predicted"/>
<reference evidence="2 3" key="1">
    <citation type="journal article" date="2020" name="ISME J.">
        <title>Comparative genomics reveals insights into cyanobacterial evolution and habitat adaptation.</title>
        <authorList>
            <person name="Chen M.Y."/>
            <person name="Teng W.K."/>
            <person name="Zhao L."/>
            <person name="Hu C.X."/>
            <person name="Zhou Y.K."/>
            <person name="Han B.P."/>
            <person name="Song L.R."/>
            <person name="Shu W.S."/>
        </authorList>
    </citation>
    <scope>NUCLEOTIDE SEQUENCE [LARGE SCALE GENOMIC DNA]</scope>
    <source>
        <strain evidence="2 3">FACHB-119</strain>
    </source>
</reference>
<protein>
    <recommendedName>
        <fullName evidence="4">CpcD</fullName>
    </recommendedName>
</protein>
<gene>
    <name evidence="2" type="ORF">H6G83_00270</name>
</gene>
<dbReference type="EMBL" id="JACJSG010000001">
    <property type="protein sequence ID" value="MBD2499057.1"/>
    <property type="molecule type" value="Genomic_DNA"/>
</dbReference>
<sequence>MMLLKKTGFKAIITKSPMVDRINDIAWQAHQGSVAAIIQVLNDKLTKSGVRIRAVFADGVLQLLCEAANEEQLEQSSLVEQIHLILESIAPRNIRRIKINSRIVREQQLLWLTELERDDQLLWTQEITLAQPNALKRLIKDIQEAKAEIAQANLPDLSPLNNKVKQKKVSKFKLRSAFALCLLLSLGWIFYSQFGELKNLVQDNKNSLATANTNGKEPKVVSDSFNSGAAKDTNDSFAAAVRLANQASAAGKVAKNSTQWLELAAMWQRASDLMNAVSPDHSRYQEAKIRTQLYKKYSEAAQKEAAKSQ</sequence>
<evidence type="ECO:0008006" key="4">
    <source>
        <dbReference type="Google" id="ProtNLM"/>
    </source>
</evidence>
<dbReference type="Proteomes" id="UP000661112">
    <property type="component" value="Unassembled WGS sequence"/>
</dbReference>
<evidence type="ECO:0000256" key="1">
    <source>
        <dbReference type="SAM" id="Phobius"/>
    </source>
</evidence>
<keyword evidence="1" id="KW-0812">Transmembrane</keyword>
<keyword evidence="1" id="KW-1133">Transmembrane helix</keyword>